<evidence type="ECO:0000256" key="5">
    <source>
        <dbReference type="ARBA" id="ARBA00022443"/>
    </source>
</evidence>
<organism evidence="16 17">
    <name type="scientific">Denticeps clupeoides</name>
    <name type="common">denticle herring</name>
    <dbReference type="NCBI Taxonomy" id="299321"/>
    <lineage>
        <taxon>Eukaryota</taxon>
        <taxon>Metazoa</taxon>
        <taxon>Chordata</taxon>
        <taxon>Craniata</taxon>
        <taxon>Vertebrata</taxon>
        <taxon>Euteleostomi</taxon>
        <taxon>Actinopterygii</taxon>
        <taxon>Neopterygii</taxon>
        <taxon>Teleostei</taxon>
        <taxon>Clupei</taxon>
        <taxon>Clupeiformes</taxon>
        <taxon>Denticipitoidei</taxon>
        <taxon>Denticipitidae</taxon>
        <taxon>Denticeps</taxon>
    </lineage>
</organism>
<dbReference type="Gene3D" id="3.40.50.150">
    <property type="entry name" value="Vaccinia Virus protein VP39"/>
    <property type="match status" value="1"/>
</dbReference>
<dbReference type="PANTHER" id="PTHR11006:SF92">
    <property type="entry name" value="PROTEIN ARGININE N-METHYLTRANSFERASE 2"/>
    <property type="match status" value="1"/>
</dbReference>
<dbReference type="InterPro" id="IPR055135">
    <property type="entry name" value="PRMT_dom"/>
</dbReference>
<evidence type="ECO:0000256" key="11">
    <source>
        <dbReference type="ARBA" id="ARBA00049086"/>
    </source>
</evidence>
<dbReference type="SUPFAM" id="SSF53335">
    <property type="entry name" value="S-adenosyl-L-methionine-dependent methyltransferases"/>
    <property type="match status" value="1"/>
</dbReference>
<dbReference type="RefSeq" id="XP_028847263.1">
    <property type="nucleotide sequence ID" value="XM_028991430.1"/>
</dbReference>
<dbReference type="SMART" id="SM00326">
    <property type="entry name" value="SH3"/>
    <property type="match status" value="1"/>
</dbReference>
<evidence type="ECO:0000256" key="8">
    <source>
        <dbReference type="ARBA" id="ARBA00022679"/>
    </source>
</evidence>
<dbReference type="InterPro" id="IPR041698">
    <property type="entry name" value="Methyltransf_25"/>
</dbReference>
<dbReference type="GeneTree" id="ENSGT00940000160683"/>
<evidence type="ECO:0000256" key="14">
    <source>
        <dbReference type="PROSITE-ProRule" id="PRU01015"/>
    </source>
</evidence>
<name>A0AAY4ECY2_9TELE</name>
<evidence type="ECO:0000256" key="4">
    <source>
        <dbReference type="ARBA" id="ARBA00018778"/>
    </source>
</evidence>
<keyword evidence="7 14" id="KW-0489">Methyltransferase</keyword>
<evidence type="ECO:0000256" key="3">
    <source>
        <dbReference type="ARBA" id="ARBA00011925"/>
    </source>
</evidence>
<dbReference type="PROSITE" id="PS51678">
    <property type="entry name" value="SAM_MT_PRMT"/>
    <property type="match status" value="1"/>
</dbReference>
<dbReference type="Ensembl" id="ENSDCDT00010066077.1">
    <property type="protein sequence ID" value="ENSDCDP00010055477.1"/>
    <property type="gene ID" value="ENSDCDG00010031821.1"/>
</dbReference>
<sequence>MSGRVSSDNDSSPEEFIGMVDFLSNGDGELSFSAGDRLLVHDKSSSDWWWAELHGHYGYVPSSYLQLEPEKEDLEDAWQDEEYFANYGTLRLHLEMLSDKSRTESYRQAVVQNSDALKGKVILDLGCGTGIISLFCASLSEPAAVYAVEASSMAEYTKKLVKHNGCEGAVMVFRGRAEELTLPQKVDVLVSEWMGNCLLFEYMLESVLRARDRWLREGGMMWPSAASLTLVPCQAFADYSEKVGFWEKPYGLDFTCLQQLAQREFFSKPKFSHLLQPEDCLAAPEDVVRLDMHTLQVSDLERLKGEFSFRVEQTGTFHGFTAWFSVQFHSLEEEGAVLGLDTGPNSEPTHWKQTLFMLDAPVTVQTGDCIRGSMTLQRNPIWRRHLTITFHWAVVSTEQSTPSKVQTKHFPMWR</sequence>
<dbReference type="InterPro" id="IPR029063">
    <property type="entry name" value="SAM-dependent_MTases_sf"/>
</dbReference>
<keyword evidence="9 14" id="KW-0949">S-adenosyl-L-methionine</keyword>
<evidence type="ECO:0000256" key="12">
    <source>
        <dbReference type="ARBA" id="ARBA00082811"/>
    </source>
</evidence>
<dbReference type="FunFam" id="3.40.50.150:FF:000016">
    <property type="entry name" value="Protein arginine N-methyltransferase 6"/>
    <property type="match status" value="1"/>
</dbReference>
<dbReference type="PANTHER" id="PTHR11006">
    <property type="entry name" value="PROTEIN ARGININE N-METHYLTRANSFERASE"/>
    <property type="match status" value="1"/>
</dbReference>
<evidence type="ECO:0000256" key="7">
    <source>
        <dbReference type="ARBA" id="ARBA00022603"/>
    </source>
</evidence>
<dbReference type="Proteomes" id="UP000694580">
    <property type="component" value="Chromosome 9"/>
</dbReference>
<dbReference type="FunFam" id="2.70.160.11:FF:000007">
    <property type="entry name" value="Protein arginine N-methyltransferase 2"/>
    <property type="match status" value="1"/>
</dbReference>
<dbReference type="EC" id="2.1.1.319" evidence="3"/>
<feature type="domain" description="SH3" evidence="15">
    <location>
        <begin position="11"/>
        <end position="70"/>
    </location>
</feature>
<evidence type="ECO:0000259" key="15">
    <source>
        <dbReference type="PROSITE" id="PS50002"/>
    </source>
</evidence>
<accession>A0AAY4ECY2</accession>
<dbReference type="Pfam" id="PF14604">
    <property type="entry name" value="SH3_9"/>
    <property type="match status" value="1"/>
</dbReference>
<dbReference type="GO" id="GO:0035242">
    <property type="term" value="F:protein-arginine omega-N asymmetric methyltransferase activity"/>
    <property type="evidence" value="ECO:0007669"/>
    <property type="project" value="UniProtKB-EC"/>
</dbReference>
<evidence type="ECO:0000256" key="2">
    <source>
        <dbReference type="ARBA" id="ARBA00004496"/>
    </source>
</evidence>
<proteinExistence type="predicted"/>
<evidence type="ECO:0000256" key="13">
    <source>
        <dbReference type="PROSITE-ProRule" id="PRU00192"/>
    </source>
</evidence>
<dbReference type="GeneID" id="114796914"/>
<comment type="catalytic activity">
    <reaction evidence="11">
        <text>L-arginyl-[protein] + 2 S-adenosyl-L-methionine = N(omega),N(omega)-dimethyl-L-arginyl-[protein] + 2 S-adenosyl-L-homocysteine + 2 H(+)</text>
        <dbReference type="Rhea" id="RHEA:48096"/>
        <dbReference type="Rhea" id="RHEA-COMP:10532"/>
        <dbReference type="Rhea" id="RHEA-COMP:11991"/>
        <dbReference type="ChEBI" id="CHEBI:15378"/>
        <dbReference type="ChEBI" id="CHEBI:29965"/>
        <dbReference type="ChEBI" id="CHEBI:57856"/>
        <dbReference type="ChEBI" id="CHEBI:59789"/>
        <dbReference type="ChEBI" id="CHEBI:61897"/>
        <dbReference type="EC" id="2.1.1.319"/>
    </reaction>
</comment>
<reference evidence="16" key="2">
    <citation type="submission" date="2025-08" db="UniProtKB">
        <authorList>
            <consortium name="Ensembl"/>
        </authorList>
    </citation>
    <scope>IDENTIFICATION</scope>
</reference>
<dbReference type="PROSITE" id="PS50002">
    <property type="entry name" value="SH3"/>
    <property type="match status" value="1"/>
</dbReference>
<reference evidence="16 17" key="1">
    <citation type="submission" date="2020-06" db="EMBL/GenBank/DDBJ databases">
        <authorList>
            <consortium name="Wellcome Sanger Institute Data Sharing"/>
        </authorList>
    </citation>
    <scope>NUCLEOTIDE SEQUENCE [LARGE SCALE GENOMIC DNA]</scope>
</reference>
<dbReference type="GO" id="GO:0005634">
    <property type="term" value="C:nucleus"/>
    <property type="evidence" value="ECO:0007669"/>
    <property type="project" value="UniProtKB-SubCell"/>
</dbReference>
<evidence type="ECO:0000256" key="1">
    <source>
        <dbReference type="ARBA" id="ARBA00004123"/>
    </source>
</evidence>
<keyword evidence="8 14" id="KW-0808">Transferase</keyword>
<evidence type="ECO:0000313" key="17">
    <source>
        <dbReference type="Proteomes" id="UP000694580"/>
    </source>
</evidence>
<dbReference type="Pfam" id="PF13649">
    <property type="entry name" value="Methyltransf_25"/>
    <property type="match status" value="1"/>
</dbReference>
<dbReference type="Pfam" id="PF22528">
    <property type="entry name" value="PRMT_C"/>
    <property type="match status" value="1"/>
</dbReference>
<dbReference type="CDD" id="cd02440">
    <property type="entry name" value="AdoMet_MTases"/>
    <property type="match status" value="1"/>
</dbReference>
<keyword evidence="5 13" id="KW-0728">SH3 domain</keyword>
<dbReference type="AlphaFoldDB" id="A0AAY4ECY2"/>
<keyword evidence="6" id="KW-0963">Cytoplasm</keyword>
<comment type="subcellular location">
    <subcellularLocation>
        <location evidence="2">Cytoplasm</location>
    </subcellularLocation>
    <subcellularLocation>
        <location evidence="1">Nucleus</location>
    </subcellularLocation>
</comment>
<dbReference type="GO" id="GO:0032259">
    <property type="term" value="P:methylation"/>
    <property type="evidence" value="ECO:0007669"/>
    <property type="project" value="UniProtKB-KW"/>
</dbReference>
<evidence type="ECO:0000256" key="9">
    <source>
        <dbReference type="ARBA" id="ARBA00022691"/>
    </source>
</evidence>
<dbReference type="GO" id="GO:0005737">
    <property type="term" value="C:cytoplasm"/>
    <property type="evidence" value="ECO:0007669"/>
    <property type="project" value="UniProtKB-SubCell"/>
</dbReference>
<keyword evidence="10" id="KW-0539">Nucleus</keyword>
<evidence type="ECO:0000256" key="10">
    <source>
        <dbReference type="ARBA" id="ARBA00023242"/>
    </source>
</evidence>
<dbReference type="InterPro" id="IPR001452">
    <property type="entry name" value="SH3_domain"/>
</dbReference>
<dbReference type="Gene3D" id="2.30.30.40">
    <property type="entry name" value="SH3 Domains"/>
    <property type="match status" value="1"/>
</dbReference>
<evidence type="ECO:0000256" key="6">
    <source>
        <dbReference type="ARBA" id="ARBA00022490"/>
    </source>
</evidence>
<dbReference type="InterPro" id="IPR025799">
    <property type="entry name" value="Arg_MeTrfase"/>
</dbReference>
<evidence type="ECO:0000313" key="16">
    <source>
        <dbReference type="Ensembl" id="ENSDCDP00010055477.1"/>
    </source>
</evidence>
<keyword evidence="17" id="KW-1185">Reference proteome</keyword>
<dbReference type="InterPro" id="IPR036028">
    <property type="entry name" value="SH3-like_dom_sf"/>
</dbReference>
<dbReference type="Gene3D" id="2.70.160.11">
    <property type="entry name" value="Hnrnp arginine n-methyltransferase1"/>
    <property type="match status" value="1"/>
</dbReference>
<dbReference type="SUPFAM" id="SSF50044">
    <property type="entry name" value="SH3-domain"/>
    <property type="match status" value="1"/>
</dbReference>
<protein>
    <recommendedName>
        <fullName evidence="4">Protein arginine N-methyltransferase 2</fullName>
        <ecNumber evidence="3">2.1.1.319</ecNumber>
    </recommendedName>
    <alternativeName>
        <fullName evidence="12">Histone-arginine N-methyltransferase PRMT2</fullName>
    </alternativeName>
</protein>
<gene>
    <name evidence="16" type="primary">PRMT2</name>
</gene>
<reference evidence="16" key="3">
    <citation type="submission" date="2025-09" db="UniProtKB">
        <authorList>
            <consortium name="Ensembl"/>
        </authorList>
    </citation>
    <scope>IDENTIFICATION</scope>
</reference>
<dbReference type="GO" id="GO:0042054">
    <property type="term" value="F:histone methyltransferase activity"/>
    <property type="evidence" value="ECO:0007669"/>
    <property type="project" value="UniProtKB-ARBA"/>
</dbReference>